<protein>
    <submittedName>
        <fullName evidence="1">Putative ovule protein</fullName>
    </submittedName>
</protein>
<name>A0A0V0H339_SOLCH</name>
<sequence>MLEKKYLEVSSSKPLASESKGFAFWVEIVASGLPSAGYLSYVGCELLHRSGGFNLPKGSGCGFPCHQKKKRRLEKSVEWRIQVLSQVDFMPPKFCNL</sequence>
<accession>A0A0V0H339</accession>
<dbReference type="EMBL" id="GEDG01027338">
    <property type="protein sequence ID" value="JAP13910.1"/>
    <property type="molecule type" value="Transcribed_RNA"/>
</dbReference>
<proteinExistence type="predicted"/>
<reference evidence="1" key="1">
    <citation type="submission" date="2015-12" db="EMBL/GenBank/DDBJ databases">
        <title>Gene expression during late stages of embryo sac development: a critical building block for successful pollen-pistil interactions.</title>
        <authorList>
            <person name="Liu Y."/>
            <person name="Joly V."/>
            <person name="Sabar M."/>
            <person name="Matton D.P."/>
        </authorList>
    </citation>
    <scope>NUCLEOTIDE SEQUENCE</scope>
</reference>
<organism evidence="1">
    <name type="scientific">Solanum chacoense</name>
    <name type="common">Chaco potato</name>
    <dbReference type="NCBI Taxonomy" id="4108"/>
    <lineage>
        <taxon>Eukaryota</taxon>
        <taxon>Viridiplantae</taxon>
        <taxon>Streptophyta</taxon>
        <taxon>Embryophyta</taxon>
        <taxon>Tracheophyta</taxon>
        <taxon>Spermatophyta</taxon>
        <taxon>Magnoliopsida</taxon>
        <taxon>eudicotyledons</taxon>
        <taxon>Gunneridae</taxon>
        <taxon>Pentapetalae</taxon>
        <taxon>asterids</taxon>
        <taxon>lamiids</taxon>
        <taxon>Solanales</taxon>
        <taxon>Solanaceae</taxon>
        <taxon>Solanoideae</taxon>
        <taxon>Solaneae</taxon>
        <taxon>Solanum</taxon>
    </lineage>
</organism>
<evidence type="ECO:0000313" key="1">
    <source>
        <dbReference type="EMBL" id="JAP13910.1"/>
    </source>
</evidence>
<dbReference type="AlphaFoldDB" id="A0A0V0H339"/>